<protein>
    <submittedName>
        <fullName evidence="2 4">Uncharacterized protein</fullName>
    </submittedName>
</protein>
<gene>
    <name evidence="2" type="ORF">GPUH_LOCUS6750</name>
</gene>
<organism evidence="4">
    <name type="scientific">Gongylonema pulchrum</name>
    <dbReference type="NCBI Taxonomy" id="637853"/>
    <lineage>
        <taxon>Eukaryota</taxon>
        <taxon>Metazoa</taxon>
        <taxon>Ecdysozoa</taxon>
        <taxon>Nematoda</taxon>
        <taxon>Chromadorea</taxon>
        <taxon>Rhabditida</taxon>
        <taxon>Spirurina</taxon>
        <taxon>Spiruromorpha</taxon>
        <taxon>Spiruroidea</taxon>
        <taxon>Gongylonematidae</taxon>
        <taxon>Gongylonema</taxon>
    </lineage>
</organism>
<proteinExistence type="predicted"/>
<dbReference type="AlphaFoldDB" id="A0A183DDG0"/>
<accession>A0A183DDG0</accession>
<sequence length="111" mass="11881">MATKSATPATADEQPLQNPASESKCSEQFGGSISAPECKKHSLQAPVPIQQSADTSLDGYETIPRRRSAGAADPVLESSKALRKISEALGTSFIFTYTFQQVEQRYATSAI</sequence>
<evidence type="ECO:0000313" key="3">
    <source>
        <dbReference type="Proteomes" id="UP000271098"/>
    </source>
</evidence>
<name>A0A183DDG0_9BILA</name>
<evidence type="ECO:0000313" key="2">
    <source>
        <dbReference type="EMBL" id="VDK55959.1"/>
    </source>
</evidence>
<dbReference type="Proteomes" id="UP000271098">
    <property type="component" value="Unassembled WGS sequence"/>
</dbReference>
<evidence type="ECO:0000256" key="1">
    <source>
        <dbReference type="SAM" id="MobiDB-lite"/>
    </source>
</evidence>
<reference evidence="4" key="1">
    <citation type="submission" date="2016-06" db="UniProtKB">
        <authorList>
            <consortium name="WormBaseParasite"/>
        </authorList>
    </citation>
    <scope>IDENTIFICATION</scope>
</reference>
<evidence type="ECO:0000313" key="4">
    <source>
        <dbReference type="WBParaSite" id="GPUH_0000676001-mRNA-1"/>
    </source>
</evidence>
<keyword evidence="3" id="KW-1185">Reference proteome</keyword>
<feature type="region of interest" description="Disordered" evidence="1">
    <location>
        <begin position="1"/>
        <end position="32"/>
    </location>
</feature>
<dbReference type="WBParaSite" id="GPUH_0000676001-mRNA-1">
    <property type="protein sequence ID" value="GPUH_0000676001-mRNA-1"/>
    <property type="gene ID" value="GPUH_0000676001"/>
</dbReference>
<reference evidence="2 3" key="2">
    <citation type="submission" date="2018-11" db="EMBL/GenBank/DDBJ databases">
        <authorList>
            <consortium name="Pathogen Informatics"/>
        </authorList>
    </citation>
    <scope>NUCLEOTIDE SEQUENCE [LARGE SCALE GENOMIC DNA]</scope>
</reference>
<dbReference type="EMBL" id="UYRT01016386">
    <property type="protein sequence ID" value="VDK55959.1"/>
    <property type="molecule type" value="Genomic_DNA"/>
</dbReference>